<keyword evidence="7" id="KW-0131">Cell cycle</keyword>
<feature type="domain" description="Cyclin-like" evidence="10">
    <location>
        <begin position="276"/>
        <end position="360"/>
    </location>
</feature>
<dbReference type="InterPro" id="IPR006671">
    <property type="entry name" value="Cyclin_N"/>
</dbReference>
<gene>
    <name evidence="12" type="ORF">AYBTSS11_LOCUS23236</name>
</gene>
<comment type="similarity">
    <text evidence="2">Belongs to the cyclin family. Cyclin AB subfamily.</text>
</comment>
<dbReference type="Gramene" id="rna-AYBTSS11_LOCUS23236">
    <property type="protein sequence ID" value="CAJ1971237.1"/>
    <property type="gene ID" value="gene-AYBTSS11_LOCUS23236"/>
</dbReference>
<dbReference type="InterPro" id="IPR004367">
    <property type="entry name" value="Cyclin_C-dom"/>
</dbReference>
<evidence type="ECO:0000259" key="11">
    <source>
        <dbReference type="SMART" id="SM01332"/>
    </source>
</evidence>
<evidence type="ECO:0000256" key="4">
    <source>
        <dbReference type="ARBA" id="ARBA00022618"/>
    </source>
</evidence>
<keyword evidence="13" id="KW-1185">Reference proteome</keyword>
<dbReference type="Proteomes" id="UP001189624">
    <property type="component" value="Chromosome 8"/>
</dbReference>
<name>A0AA86TKH6_9FABA</name>
<dbReference type="InterPro" id="IPR013763">
    <property type="entry name" value="Cyclin-like_dom"/>
</dbReference>
<dbReference type="PANTHER" id="PTHR10177">
    <property type="entry name" value="CYCLINS"/>
    <property type="match status" value="1"/>
</dbReference>
<evidence type="ECO:0000313" key="13">
    <source>
        <dbReference type="Proteomes" id="UP001189624"/>
    </source>
</evidence>
<feature type="domain" description="Cyclin-like" evidence="10">
    <location>
        <begin position="373"/>
        <end position="457"/>
    </location>
</feature>
<dbReference type="PIRSF" id="PIRSF001771">
    <property type="entry name" value="Cyclin_A_B_D_E"/>
    <property type="match status" value="1"/>
</dbReference>
<organism evidence="12 13">
    <name type="scientific">Sphenostylis stenocarpa</name>
    <dbReference type="NCBI Taxonomy" id="92480"/>
    <lineage>
        <taxon>Eukaryota</taxon>
        <taxon>Viridiplantae</taxon>
        <taxon>Streptophyta</taxon>
        <taxon>Embryophyta</taxon>
        <taxon>Tracheophyta</taxon>
        <taxon>Spermatophyta</taxon>
        <taxon>Magnoliopsida</taxon>
        <taxon>eudicotyledons</taxon>
        <taxon>Gunneridae</taxon>
        <taxon>Pentapetalae</taxon>
        <taxon>rosids</taxon>
        <taxon>fabids</taxon>
        <taxon>Fabales</taxon>
        <taxon>Fabaceae</taxon>
        <taxon>Papilionoideae</taxon>
        <taxon>50 kb inversion clade</taxon>
        <taxon>NPAAA clade</taxon>
        <taxon>indigoferoid/millettioid clade</taxon>
        <taxon>Phaseoleae</taxon>
        <taxon>Sphenostylis</taxon>
    </lineage>
</organism>
<dbReference type="InterPro" id="IPR039361">
    <property type="entry name" value="Cyclin"/>
</dbReference>
<dbReference type="GO" id="GO:0044772">
    <property type="term" value="P:mitotic cell cycle phase transition"/>
    <property type="evidence" value="ECO:0007669"/>
    <property type="project" value="InterPro"/>
</dbReference>
<dbReference type="SUPFAM" id="SSF47954">
    <property type="entry name" value="Cyclin-like"/>
    <property type="match status" value="2"/>
</dbReference>
<dbReference type="InterPro" id="IPR048258">
    <property type="entry name" value="Cyclins_cyclin-box"/>
</dbReference>
<comment type="function">
    <text evidence="1">Essential for the control of the cell cycle at the G2/M (mitosis) transition.</text>
</comment>
<feature type="domain" description="Cyclin C-terminal" evidence="11">
    <location>
        <begin position="369"/>
        <end position="488"/>
    </location>
</feature>
<sequence>MREKIQRSRLKIELTFAVEAKEKVATDTVLESAVATTDVGGGGEARNGGLQGFLSSLFSTLGGVFSSSFQETQQNVVMASRAEQPINGEVRENKQKNMGGEGRNRRVLQDIGNLVAKQGNGGINVSKPVTRNFRAQLLANAQEKTKKSSTEVENGVVVAKAKAAQKPKEEPEVIVISSDDESEKEIQSVVKGKKTRDKNAKAYSSVLSARSKAACGLPRELVVNIDATDMDNELAAAEYIDDIYEFYKNTENDGRVHDYIDSQPDINAKMRSILVDWLIEVHRKFELMPETLYLTLNIVDRFLSVKAVPRRELQLVGISSMLLASKYEEIWAPEVNDFVCISDNAYVCEQVLLMEKTILRKLEWYLTVPTPYVFLVRYIKASTPSDKEMENMVLFLAELGMMHYPTVVLHCPSLIAASAVLAARCTLERTPFWTSTLKHYTRYSEEQLRDCAKILVNLHAAAPESKLRAVYKKFSSSDCCSVALRSPAKNLTTLS</sequence>
<evidence type="ECO:0000256" key="3">
    <source>
        <dbReference type="ARBA" id="ARBA00011177"/>
    </source>
</evidence>
<dbReference type="GO" id="GO:0051301">
    <property type="term" value="P:cell division"/>
    <property type="evidence" value="ECO:0007669"/>
    <property type="project" value="UniProtKB-KW"/>
</dbReference>
<dbReference type="SMART" id="SM00385">
    <property type="entry name" value="CYCLIN"/>
    <property type="match status" value="2"/>
</dbReference>
<dbReference type="CDD" id="cd20567">
    <property type="entry name" value="CYCLIN_AtCycB-like_rpt1"/>
    <property type="match status" value="1"/>
</dbReference>
<dbReference type="InterPro" id="IPR036915">
    <property type="entry name" value="Cyclin-like_sf"/>
</dbReference>
<dbReference type="SMART" id="SM01332">
    <property type="entry name" value="Cyclin_C"/>
    <property type="match status" value="1"/>
</dbReference>
<evidence type="ECO:0000313" key="12">
    <source>
        <dbReference type="EMBL" id="CAJ1971237.1"/>
    </source>
</evidence>
<dbReference type="InterPro" id="IPR046965">
    <property type="entry name" value="Cyclin_A/B-like"/>
</dbReference>
<comment type="subunit">
    <text evidence="3">Interacts with the CDC2 protein kinase to form a serine/threonine kinase holoenzyme complex also known as maturation promoting factor (MPF). The cyclin subunit imparts substrate specificity to the complex.</text>
</comment>
<keyword evidence="6 9" id="KW-0195">Cyclin</keyword>
<evidence type="ECO:0000256" key="2">
    <source>
        <dbReference type="ARBA" id="ARBA00006955"/>
    </source>
</evidence>
<evidence type="ECO:0000256" key="5">
    <source>
        <dbReference type="ARBA" id="ARBA00022776"/>
    </source>
</evidence>
<dbReference type="EMBL" id="OY731405">
    <property type="protein sequence ID" value="CAJ1971237.1"/>
    <property type="molecule type" value="Genomic_DNA"/>
</dbReference>
<dbReference type="FunFam" id="1.10.472.10:FF:000032">
    <property type="entry name" value="G2/mitotic-specific cyclin-1"/>
    <property type="match status" value="1"/>
</dbReference>
<dbReference type="GO" id="GO:0010332">
    <property type="term" value="P:response to gamma radiation"/>
    <property type="evidence" value="ECO:0007669"/>
    <property type="project" value="UniProtKB-ARBA"/>
</dbReference>
<protein>
    <recommendedName>
        <fullName evidence="8">B-like cyclin</fullName>
    </recommendedName>
</protein>
<keyword evidence="5" id="KW-0498">Mitosis</keyword>
<evidence type="ECO:0000256" key="1">
    <source>
        <dbReference type="ARBA" id="ARBA00003222"/>
    </source>
</evidence>
<dbReference type="GO" id="GO:0016538">
    <property type="term" value="F:cyclin-dependent protein serine/threonine kinase regulator activity"/>
    <property type="evidence" value="ECO:0007669"/>
    <property type="project" value="InterPro"/>
</dbReference>
<evidence type="ECO:0000256" key="8">
    <source>
        <dbReference type="ARBA" id="ARBA00032263"/>
    </source>
</evidence>
<dbReference type="Gene3D" id="1.10.472.10">
    <property type="entry name" value="Cyclin-like"/>
    <property type="match status" value="2"/>
</dbReference>
<proteinExistence type="inferred from homology"/>
<dbReference type="Pfam" id="PF00134">
    <property type="entry name" value="Cyclin_N"/>
    <property type="match status" value="1"/>
</dbReference>
<accession>A0AA86TKH6</accession>
<dbReference type="PROSITE" id="PS00292">
    <property type="entry name" value="CYCLINS"/>
    <property type="match status" value="1"/>
</dbReference>
<evidence type="ECO:0000256" key="7">
    <source>
        <dbReference type="ARBA" id="ARBA00023306"/>
    </source>
</evidence>
<reference evidence="12" key="1">
    <citation type="submission" date="2023-10" db="EMBL/GenBank/DDBJ databases">
        <authorList>
            <person name="Domelevo Entfellner J.-B."/>
        </authorList>
    </citation>
    <scope>NUCLEOTIDE SEQUENCE</scope>
</reference>
<dbReference type="AlphaFoldDB" id="A0AA86TKH6"/>
<keyword evidence="4" id="KW-0132">Cell division</keyword>
<evidence type="ECO:0000256" key="6">
    <source>
        <dbReference type="ARBA" id="ARBA00023127"/>
    </source>
</evidence>
<evidence type="ECO:0000259" key="10">
    <source>
        <dbReference type="SMART" id="SM00385"/>
    </source>
</evidence>
<evidence type="ECO:0000256" key="9">
    <source>
        <dbReference type="RuleBase" id="RU000383"/>
    </source>
</evidence>
<dbReference type="Pfam" id="PF02984">
    <property type="entry name" value="Cyclin_C"/>
    <property type="match status" value="1"/>
</dbReference>